<evidence type="ECO:0008006" key="4">
    <source>
        <dbReference type="Google" id="ProtNLM"/>
    </source>
</evidence>
<dbReference type="Proteomes" id="UP000306229">
    <property type="component" value="Chromosome"/>
</dbReference>
<evidence type="ECO:0000313" key="3">
    <source>
        <dbReference type="Proteomes" id="UP000306229"/>
    </source>
</evidence>
<keyword evidence="1" id="KW-0812">Transmembrane</keyword>
<dbReference type="OrthoDB" id="1178263at2"/>
<reference evidence="2 3" key="1">
    <citation type="submission" date="2019-05" db="EMBL/GenBank/DDBJ databases">
        <title>Algicella ahnfeltiae gen. nov., sp. nov., a novel marine bacterium of the family Flavobacteriaceae isolated from a red alga.</title>
        <authorList>
            <person name="Nedashkovskaya O.I."/>
            <person name="Kukhlevskiy A.D."/>
            <person name="Kim S.-G."/>
            <person name="Zhukova N.V."/>
            <person name="Mikhailov V.V."/>
        </authorList>
    </citation>
    <scope>NUCLEOTIDE SEQUENCE [LARGE SCALE GENOMIC DNA]</scope>
    <source>
        <strain evidence="2 3">10Alg115</strain>
    </source>
</reference>
<keyword evidence="3" id="KW-1185">Reference proteome</keyword>
<dbReference type="KEGG" id="fbe:FF125_13060"/>
<dbReference type="RefSeq" id="WP_138950180.1">
    <property type="nucleotide sequence ID" value="NZ_CP040749.1"/>
</dbReference>
<keyword evidence="1" id="KW-1133">Transmembrane helix</keyword>
<accession>A0A5B7TVJ1</accession>
<protein>
    <recommendedName>
        <fullName evidence="4">Cytochrome oxidase complex assembly protein 1</fullName>
    </recommendedName>
</protein>
<dbReference type="InterPro" id="IPR014807">
    <property type="entry name" value="Coa1"/>
</dbReference>
<organism evidence="2 3">
    <name type="scientific">Aureibaculum algae</name>
    <dbReference type="NCBI Taxonomy" id="2584122"/>
    <lineage>
        <taxon>Bacteria</taxon>
        <taxon>Pseudomonadati</taxon>
        <taxon>Bacteroidota</taxon>
        <taxon>Flavobacteriia</taxon>
        <taxon>Flavobacteriales</taxon>
        <taxon>Flavobacteriaceae</taxon>
        <taxon>Aureibaculum</taxon>
    </lineage>
</organism>
<dbReference type="EMBL" id="CP040749">
    <property type="protein sequence ID" value="QCX39321.1"/>
    <property type="molecule type" value="Genomic_DNA"/>
</dbReference>
<sequence length="145" mass="16533">MNELIEHKSWWQRNWKWLTPMVAIFLMGIGLISSSEIGENISDITRAYADTDLVDNALQKAQENEEVIALLGTLEPLDKLAILEGVVQYSNDYDSIDFSFRVKGSNGKGRMLIFANKNGNAWEYKEVVIGIKKLNKTIIIIERKE</sequence>
<proteinExistence type="predicted"/>
<gene>
    <name evidence="2" type="ORF">FF125_13060</name>
</gene>
<dbReference type="Pfam" id="PF08695">
    <property type="entry name" value="Coa1"/>
    <property type="match status" value="1"/>
</dbReference>
<evidence type="ECO:0000256" key="1">
    <source>
        <dbReference type="SAM" id="Phobius"/>
    </source>
</evidence>
<feature type="transmembrane region" description="Helical" evidence="1">
    <location>
        <begin position="15"/>
        <end position="32"/>
    </location>
</feature>
<keyword evidence="1" id="KW-0472">Membrane</keyword>
<name>A0A5B7TVJ1_9FLAO</name>
<dbReference type="AlphaFoldDB" id="A0A5B7TVJ1"/>
<evidence type="ECO:0000313" key="2">
    <source>
        <dbReference type="EMBL" id="QCX39321.1"/>
    </source>
</evidence>